<dbReference type="SUPFAM" id="SSF51735">
    <property type="entry name" value="NAD(P)-binding Rossmann-fold domains"/>
    <property type="match status" value="1"/>
</dbReference>
<dbReference type="EMBL" id="CP017080">
    <property type="protein sequence ID" value="AOH53371.1"/>
    <property type="molecule type" value="Genomic_DNA"/>
</dbReference>
<dbReference type="AlphaFoldDB" id="A0A1B3XJI1"/>
<keyword evidence="2" id="KW-1185">Reference proteome</keyword>
<dbReference type="Gene3D" id="3.40.50.720">
    <property type="entry name" value="NAD(P)-binding Rossmann-like Domain"/>
    <property type="match status" value="1"/>
</dbReference>
<accession>A0A1B3XJI1</accession>
<organism evidence="1 2">
    <name type="scientific">Peribacillus muralis</name>
    <dbReference type="NCBI Taxonomy" id="264697"/>
    <lineage>
        <taxon>Bacteria</taxon>
        <taxon>Bacillati</taxon>
        <taxon>Bacillota</taxon>
        <taxon>Bacilli</taxon>
        <taxon>Bacillales</taxon>
        <taxon>Bacillaceae</taxon>
        <taxon>Peribacillus</taxon>
    </lineage>
</organism>
<evidence type="ECO:0008006" key="3">
    <source>
        <dbReference type="Google" id="ProtNLM"/>
    </source>
</evidence>
<dbReference type="Proteomes" id="UP000077926">
    <property type="component" value="Chromosome"/>
</dbReference>
<gene>
    <name evidence="1" type="ORF">ABE28_003330</name>
</gene>
<evidence type="ECO:0000313" key="2">
    <source>
        <dbReference type="Proteomes" id="UP000077926"/>
    </source>
</evidence>
<evidence type="ECO:0000313" key="1">
    <source>
        <dbReference type="EMBL" id="AOH53371.1"/>
    </source>
</evidence>
<dbReference type="STRING" id="264697.ABE28_003330"/>
<protein>
    <recommendedName>
        <fullName evidence="3">Short-chain dehydrogenase</fullName>
    </recommendedName>
</protein>
<sequence>MSIKSRTIGGESIEENGGQAIGVVANVAKHAMINTTMDAFNSLDILVNNAGIMDNITPG</sequence>
<name>A0A1B3XJI1_9BACI</name>
<dbReference type="RefSeq" id="WP_064463903.1">
    <property type="nucleotide sequence ID" value="NZ_CP017080.1"/>
</dbReference>
<reference evidence="1 2" key="1">
    <citation type="submission" date="2016-08" db="EMBL/GenBank/DDBJ databases">
        <title>Complete genome sequence of Bacillus muralis G25-68, a strain with toxicity to nematodes.</title>
        <authorList>
            <person name="Zheng Z."/>
        </authorList>
    </citation>
    <scope>NUCLEOTIDE SEQUENCE [LARGE SCALE GENOMIC DNA]</scope>
    <source>
        <strain evidence="1 2">G25-68</strain>
    </source>
</reference>
<dbReference type="KEGG" id="bmur:ABE28_003330"/>
<proteinExistence type="predicted"/>
<dbReference type="InterPro" id="IPR036291">
    <property type="entry name" value="NAD(P)-bd_dom_sf"/>
</dbReference>